<feature type="domain" description="Sin" evidence="1">
    <location>
        <begin position="1"/>
        <end position="39"/>
    </location>
</feature>
<dbReference type="Proteomes" id="UP000621492">
    <property type="component" value="Unassembled WGS sequence"/>
</dbReference>
<name>A0A9W5X7B5_9BACI</name>
<sequence length="39" mass="4676">MIETAKKRKLDNEWIKLMKEAKTIGLTIEEIRIFLSQKK</sequence>
<protein>
    <recommendedName>
        <fullName evidence="1">Sin domain-containing protein</fullName>
    </recommendedName>
</protein>
<dbReference type="GO" id="GO:0046983">
    <property type="term" value="F:protein dimerization activity"/>
    <property type="evidence" value="ECO:0007669"/>
    <property type="project" value="InterPro"/>
</dbReference>
<dbReference type="Pfam" id="PF08671">
    <property type="entry name" value="SinI"/>
    <property type="match status" value="1"/>
</dbReference>
<gene>
    <name evidence="2" type="ORF">GCM10011409_35970</name>
</gene>
<dbReference type="EMBL" id="BMJD01000039">
    <property type="protein sequence ID" value="GGB55163.1"/>
    <property type="molecule type" value="Genomic_DNA"/>
</dbReference>
<dbReference type="InterPro" id="IPR010981">
    <property type="entry name" value="SinR/SinI_dimer_dom"/>
</dbReference>
<comment type="caution">
    <text evidence="2">The sequence shown here is derived from an EMBL/GenBank/DDBJ whole genome shotgun (WGS) entry which is preliminary data.</text>
</comment>
<organism evidence="2 3">
    <name type="scientific">Lentibacillus populi</name>
    <dbReference type="NCBI Taxonomy" id="1827502"/>
    <lineage>
        <taxon>Bacteria</taxon>
        <taxon>Bacillati</taxon>
        <taxon>Bacillota</taxon>
        <taxon>Bacilli</taxon>
        <taxon>Bacillales</taxon>
        <taxon>Bacillaceae</taxon>
        <taxon>Lentibacillus</taxon>
    </lineage>
</organism>
<dbReference type="RefSeq" id="WP_088052931.1">
    <property type="nucleotide sequence ID" value="NZ_BMJD01000039.1"/>
</dbReference>
<evidence type="ECO:0000259" key="1">
    <source>
        <dbReference type="PROSITE" id="PS51500"/>
    </source>
</evidence>
<keyword evidence="3" id="KW-1185">Reference proteome</keyword>
<reference evidence="2" key="2">
    <citation type="submission" date="2020-09" db="EMBL/GenBank/DDBJ databases">
        <authorList>
            <person name="Sun Q."/>
            <person name="Zhou Y."/>
        </authorList>
    </citation>
    <scope>NUCLEOTIDE SEQUENCE</scope>
    <source>
        <strain evidence="2">CGMCC 1.15454</strain>
    </source>
</reference>
<evidence type="ECO:0000313" key="3">
    <source>
        <dbReference type="Proteomes" id="UP000621492"/>
    </source>
</evidence>
<dbReference type="GO" id="GO:0006355">
    <property type="term" value="P:regulation of DNA-templated transcription"/>
    <property type="evidence" value="ECO:0007669"/>
    <property type="project" value="InterPro"/>
</dbReference>
<evidence type="ECO:0000313" key="2">
    <source>
        <dbReference type="EMBL" id="GGB55163.1"/>
    </source>
</evidence>
<dbReference type="SUPFAM" id="SSF47406">
    <property type="entry name" value="SinR repressor dimerisation domain-like"/>
    <property type="match status" value="1"/>
</dbReference>
<accession>A0A9W5X7B5</accession>
<dbReference type="InterPro" id="IPR036281">
    <property type="entry name" value="SinR/SinI_dimer_dom_sf"/>
</dbReference>
<reference evidence="2" key="1">
    <citation type="journal article" date="2014" name="Int. J. Syst. Evol. Microbiol.">
        <title>Complete genome sequence of Corynebacterium casei LMG S-19264T (=DSM 44701T), isolated from a smear-ripened cheese.</title>
        <authorList>
            <consortium name="US DOE Joint Genome Institute (JGI-PGF)"/>
            <person name="Walter F."/>
            <person name="Albersmeier A."/>
            <person name="Kalinowski J."/>
            <person name="Ruckert C."/>
        </authorList>
    </citation>
    <scope>NUCLEOTIDE SEQUENCE</scope>
    <source>
        <strain evidence="2">CGMCC 1.15454</strain>
    </source>
</reference>
<dbReference type="PROSITE" id="PS51500">
    <property type="entry name" value="SIN"/>
    <property type="match status" value="1"/>
</dbReference>
<proteinExistence type="predicted"/>
<dbReference type="AlphaFoldDB" id="A0A9W5X7B5"/>